<dbReference type="EMBL" id="BJYV01000001">
    <property type="protein sequence ID" value="GEO19619.1"/>
    <property type="molecule type" value="Genomic_DNA"/>
</dbReference>
<comment type="caution">
    <text evidence="2">The sequence shown here is derived from an EMBL/GenBank/DDBJ whole genome shotgun (WGS) entry which is preliminary data.</text>
</comment>
<gene>
    <name evidence="2" type="ORF">CQA01_01530</name>
</gene>
<dbReference type="Pfam" id="PF04734">
    <property type="entry name" value="Ceramidase_alk"/>
    <property type="match status" value="1"/>
</dbReference>
<name>A0A512C5Y8_9BACT</name>
<protein>
    <recommendedName>
        <fullName evidence="1">Neutral/alkaline non-lysosomal ceramidase N-terminal domain-containing protein</fullName>
    </recommendedName>
</protein>
<evidence type="ECO:0000259" key="1">
    <source>
        <dbReference type="Pfam" id="PF04734"/>
    </source>
</evidence>
<evidence type="ECO:0000313" key="3">
    <source>
        <dbReference type="Proteomes" id="UP000321301"/>
    </source>
</evidence>
<sequence length="473" mass="51695">MQGFTVTQQKSLEAEFPLQVGAASLKITPPIGSVMGNSYGMNISEGIHDDLFAKALVFDVDGVKAAFIALDLISLPYGLVAETRELIATQTEIPVENLILTATHCHAGPQMNPRFLKNIGGEAEKKSLEYLKQLPEKLLKAIQMAEASLQPVKASIGSFYEEKVNFNRRFLMKDGSFRTNPGRLNPLIKRAMGPVDPLGSVVLFETTDDRPLAVLVNFALHPAIVGGNQFSADFPGVVSQLMEKSFGEELVTVYTNGNSGNINHIDVQNNSFLEQYEESARIGTILAADVMKALSSRRPLEINSLEVARMEVAIPIPNIDQQKVIWAEGILDRFGKSSPPNFGDVVEAWRIIDLKSVNKERIAREQYTTTVPLKKDGNAILSEVQVMGFGSELALVGFPGDAFVELSLAIRLKSPFTNTIVCEQSGNGNISYVPDRKAFLEGGYEVNSARFSPGGGELLVEGVQKLLIDIFYD</sequence>
<reference evidence="2 3" key="1">
    <citation type="submission" date="2019-07" db="EMBL/GenBank/DDBJ databases">
        <title>Whole genome shotgun sequence of Cyclobacterium qasimii NBRC 106168.</title>
        <authorList>
            <person name="Hosoyama A."/>
            <person name="Uohara A."/>
            <person name="Ohji S."/>
            <person name="Ichikawa N."/>
        </authorList>
    </citation>
    <scope>NUCLEOTIDE SEQUENCE [LARGE SCALE GENOMIC DNA]</scope>
    <source>
        <strain evidence="2 3">NBRC 106168</strain>
    </source>
</reference>
<feature type="domain" description="Neutral/alkaline non-lysosomal ceramidase N-terminal" evidence="1">
    <location>
        <begin position="19"/>
        <end position="249"/>
    </location>
</feature>
<accession>A0A512C5Y8</accession>
<proteinExistence type="predicted"/>
<dbReference type="InterPro" id="IPR031329">
    <property type="entry name" value="NEUT/ALK_ceramidase_N"/>
</dbReference>
<evidence type="ECO:0000313" key="2">
    <source>
        <dbReference type="EMBL" id="GEO19619.1"/>
    </source>
</evidence>
<keyword evidence="3" id="KW-1185">Reference proteome</keyword>
<dbReference type="Proteomes" id="UP000321301">
    <property type="component" value="Unassembled WGS sequence"/>
</dbReference>
<organism evidence="2 3">
    <name type="scientific">Cyclobacterium qasimii</name>
    <dbReference type="NCBI Taxonomy" id="1350429"/>
    <lineage>
        <taxon>Bacteria</taxon>
        <taxon>Pseudomonadati</taxon>
        <taxon>Bacteroidota</taxon>
        <taxon>Cytophagia</taxon>
        <taxon>Cytophagales</taxon>
        <taxon>Cyclobacteriaceae</taxon>
        <taxon>Cyclobacterium</taxon>
    </lineage>
</organism>
<dbReference type="AlphaFoldDB" id="A0A512C5Y8"/>